<dbReference type="AlphaFoldDB" id="A0A1A8XF50"/>
<dbReference type="Proteomes" id="UP000199169">
    <property type="component" value="Unassembled WGS sequence"/>
</dbReference>
<reference evidence="2 3" key="1">
    <citation type="submission" date="2016-06" db="EMBL/GenBank/DDBJ databases">
        <authorList>
            <person name="Kjaerup R.B."/>
            <person name="Dalgaard T.S."/>
            <person name="Juul-Madsen H.R."/>
        </authorList>
    </citation>
    <scope>NUCLEOTIDE SEQUENCE [LARGE SCALE GENOMIC DNA]</scope>
    <source>
        <strain evidence="2">3</strain>
    </source>
</reference>
<accession>A0A1A8XF50</accession>
<evidence type="ECO:0000313" key="2">
    <source>
        <dbReference type="EMBL" id="SBT03356.1"/>
    </source>
</evidence>
<keyword evidence="1" id="KW-0732">Signal</keyword>
<dbReference type="RefSeq" id="WP_186405401.1">
    <property type="nucleotide sequence ID" value="NZ_FLQX01000002.1"/>
</dbReference>
<protein>
    <submittedName>
        <fullName evidence="2">Uncharacterized protein</fullName>
    </submittedName>
</protein>
<dbReference type="EMBL" id="FLQX01000002">
    <property type="protein sequence ID" value="SBT03356.1"/>
    <property type="molecule type" value="Genomic_DNA"/>
</dbReference>
<name>A0A1A8XF50_9PROT</name>
<evidence type="ECO:0000256" key="1">
    <source>
        <dbReference type="SAM" id="SignalP"/>
    </source>
</evidence>
<gene>
    <name evidence="2" type="ORF">ACCAA_100060</name>
</gene>
<dbReference type="STRING" id="1860102.ACCAA_100060"/>
<keyword evidence="3" id="KW-1185">Reference proteome</keyword>
<feature type="chain" id="PRO_5008381400" evidence="1">
    <location>
        <begin position="19"/>
        <end position="107"/>
    </location>
</feature>
<feature type="signal peptide" evidence="1">
    <location>
        <begin position="1"/>
        <end position="18"/>
    </location>
</feature>
<proteinExistence type="predicted"/>
<evidence type="ECO:0000313" key="3">
    <source>
        <dbReference type="Proteomes" id="UP000199169"/>
    </source>
</evidence>
<organism evidence="2 3">
    <name type="scientific">Candidatus Accumulibacter aalborgensis</name>
    <dbReference type="NCBI Taxonomy" id="1860102"/>
    <lineage>
        <taxon>Bacteria</taxon>
        <taxon>Pseudomonadati</taxon>
        <taxon>Pseudomonadota</taxon>
        <taxon>Betaproteobacteria</taxon>
        <taxon>Candidatus Accumulibacter</taxon>
    </lineage>
</organism>
<sequence length="107" mass="11278">MRFHIAPLLIVFSQLATAQVSVDVSGYGVKSGSGSTASGSGNTAVNETGVISPDAEIEGVTTINDNVWIDGVKIARGVTEYFSKKTRKAYTIRWGKKGEGATVTEKP</sequence>